<accession>A0A1Q2MCD0</accession>
<dbReference type="Proteomes" id="UP000188181">
    <property type="component" value="Chromosome"/>
</dbReference>
<dbReference type="Pfam" id="PF07589">
    <property type="entry name" value="PEP-CTERM"/>
    <property type="match status" value="1"/>
</dbReference>
<evidence type="ECO:0000259" key="1">
    <source>
        <dbReference type="Pfam" id="PF07589"/>
    </source>
</evidence>
<protein>
    <recommendedName>
        <fullName evidence="1">Ice-binding protein C-terminal domain-containing protein</fullName>
    </recommendedName>
</protein>
<dbReference type="AlphaFoldDB" id="A0A1Q2MCD0"/>
<dbReference type="EMBL" id="CP019646">
    <property type="protein sequence ID" value="AQQ69927.1"/>
    <property type="molecule type" value="Genomic_DNA"/>
</dbReference>
<dbReference type="NCBIfam" id="TIGR02595">
    <property type="entry name" value="PEP_CTERM"/>
    <property type="match status" value="1"/>
</dbReference>
<name>A0A1Q2MCD0_9BACT</name>
<keyword evidence="3" id="KW-1185">Reference proteome</keyword>
<sequence length="358" mass="38941" precursor="true">MKKYTLILPPLIVLLMLAEVSQAIDYKLFTIADGEASRTSSDGTTRIMWADNSSSGSYARRAVLMFDTSQVSQYQLRGAELNMWGGRSSSDGVPTLSIRHYYYDAWSDSSVPYASTSGSLLAQTQIPEVLNSYYPNRNKYAISIGGNMPYDGDNRLSLVMTASGGSAAFYTRNTVSWDGSKGLEPYLAYRTWGATTTLNSTFNNDSLADTAWDVVSGGGSAQIVNHRNDRSAELTTGSPVKIQQSLDTPEDPFYILFDYEFLTTTGALEITLTNRDGVEFVAGELDAPGELAGKMNGAALHVTDPGWLYLDNVSLGFELDGITGSQIILDNVEFSNVPEPAAIAIFGLGALILKRRKR</sequence>
<proteinExistence type="predicted"/>
<evidence type="ECO:0000313" key="3">
    <source>
        <dbReference type="Proteomes" id="UP000188181"/>
    </source>
</evidence>
<organism evidence="2 3">
    <name type="scientific">Limihaloglobus sulfuriphilus</name>
    <dbReference type="NCBI Taxonomy" id="1851148"/>
    <lineage>
        <taxon>Bacteria</taxon>
        <taxon>Pseudomonadati</taxon>
        <taxon>Planctomycetota</taxon>
        <taxon>Phycisphaerae</taxon>
        <taxon>Sedimentisphaerales</taxon>
        <taxon>Sedimentisphaeraceae</taxon>
        <taxon>Limihaloglobus</taxon>
    </lineage>
</organism>
<evidence type="ECO:0000313" key="2">
    <source>
        <dbReference type="EMBL" id="AQQ69927.1"/>
    </source>
</evidence>
<gene>
    <name evidence="2" type="ORF">SMSP2_00261</name>
</gene>
<dbReference type="KEGG" id="pbas:SMSP2_00261"/>
<reference evidence="3" key="1">
    <citation type="submission" date="2017-02" db="EMBL/GenBank/DDBJ databases">
        <title>Comparative genomics and description of representatives of a novel lineage of planctomycetes thriving in anoxic sediments.</title>
        <authorList>
            <person name="Spring S."/>
            <person name="Bunk B."/>
            <person name="Sproer C."/>
        </authorList>
    </citation>
    <scope>NUCLEOTIDE SEQUENCE [LARGE SCALE GENOMIC DNA]</scope>
    <source>
        <strain evidence="3">SM-Chi-D1</strain>
    </source>
</reference>
<dbReference type="RefSeq" id="WP_146682229.1">
    <property type="nucleotide sequence ID" value="NZ_CP019646.1"/>
</dbReference>
<dbReference type="InterPro" id="IPR013424">
    <property type="entry name" value="Ice-binding_C"/>
</dbReference>
<feature type="domain" description="Ice-binding protein C-terminal" evidence="1">
    <location>
        <begin position="337"/>
        <end position="358"/>
    </location>
</feature>
<dbReference type="OrthoDB" id="271012at2"/>